<sequence>WRGSNLPVPNFLLFVQAIQEKVDIRVQELDLGNGISKLAAGNLHDGPLPVKDRLHQ</sequence>
<accession>A0A392W801</accession>
<dbReference type="EMBL" id="LXQA011416537">
    <property type="protein sequence ID" value="MCI96507.1"/>
    <property type="molecule type" value="Genomic_DNA"/>
</dbReference>
<keyword evidence="2" id="KW-1185">Reference proteome</keyword>
<feature type="non-terminal residue" evidence="1">
    <location>
        <position position="56"/>
    </location>
</feature>
<proteinExistence type="predicted"/>
<name>A0A392W801_9FABA</name>
<organism evidence="1 2">
    <name type="scientific">Trifolium medium</name>
    <dbReference type="NCBI Taxonomy" id="97028"/>
    <lineage>
        <taxon>Eukaryota</taxon>
        <taxon>Viridiplantae</taxon>
        <taxon>Streptophyta</taxon>
        <taxon>Embryophyta</taxon>
        <taxon>Tracheophyta</taxon>
        <taxon>Spermatophyta</taxon>
        <taxon>Magnoliopsida</taxon>
        <taxon>eudicotyledons</taxon>
        <taxon>Gunneridae</taxon>
        <taxon>Pentapetalae</taxon>
        <taxon>rosids</taxon>
        <taxon>fabids</taxon>
        <taxon>Fabales</taxon>
        <taxon>Fabaceae</taxon>
        <taxon>Papilionoideae</taxon>
        <taxon>50 kb inversion clade</taxon>
        <taxon>NPAAA clade</taxon>
        <taxon>Hologalegina</taxon>
        <taxon>IRL clade</taxon>
        <taxon>Trifolieae</taxon>
        <taxon>Trifolium</taxon>
    </lineage>
</organism>
<reference evidence="1 2" key="1">
    <citation type="journal article" date="2018" name="Front. Plant Sci.">
        <title>Red Clover (Trifolium pratense) and Zigzag Clover (T. medium) - A Picture of Genomic Similarities and Differences.</title>
        <authorList>
            <person name="Dluhosova J."/>
            <person name="Istvanek J."/>
            <person name="Nedelnik J."/>
            <person name="Repkova J."/>
        </authorList>
    </citation>
    <scope>NUCLEOTIDE SEQUENCE [LARGE SCALE GENOMIC DNA]</scope>
    <source>
        <strain evidence="2">cv. 10/8</strain>
        <tissue evidence="1">Leaf</tissue>
    </source>
</reference>
<protein>
    <submittedName>
        <fullName evidence="1">Uncharacterized protein</fullName>
    </submittedName>
</protein>
<feature type="non-terminal residue" evidence="1">
    <location>
        <position position="1"/>
    </location>
</feature>
<dbReference type="AlphaFoldDB" id="A0A392W801"/>
<dbReference type="Proteomes" id="UP000265520">
    <property type="component" value="Unassembled WGS sequence"/>
</dbReference>
<evidence type="ECO:0000313" key="2">
    <source>
        <dbReference type="Proteomes" id="UP000265520"/>
    </source>
</evidence>
<comment type="caution">
    <text evidence="1">The sequence shown here is derived from an EMBL/GenBank/DDBJ whole genome shotgun (WGS) entry which is preliminary data.</text>
</comment>
<evidence type="ECO:0000313" key="1">
    <source>
        <dbReference type="EMBL" id="MCI96507.1"/>
    </source>
</evidence>